<comment type="caution">
    <text evidence="1">The sequence shown here is derived from an EMBL/GenBank/DDBJ whole genome shotgun (WGS) entry which is preliminary data.</text>
</comment>
<gene>
    <name evidence="1" type="ORF">DPMN_008790</name>
</gene>
<reference evidence="1" key="1">
    <citation type="journal article" date="2019" name="bioRxiv">
        <title>The Genome of the Zebra Mussel, Dreissena polymorpha: A Resource for Invasive Species Research.</title>
        <authorList>
            <person name="McCartney M.A."/>
            <person name="Auch B."/>
            <person name="Kono T."/>
            <person name="Mallez S."/>
            <person name="Zhang Y."/>
            <person name="Obille A."/>
            <person name="Becker A."/>
            <person name="Abrahante J.E."/>
            <person name="Garbe J."/>
            <person name="Badalamenti J.P."/>
            <person name="Herman A."/>
            <person name="Mangelson H."/>
            <person name="Liachko I."/>
            <person name="Sullivan S."/>
            <person name="Sone E.D."/>
            <person name="Koren S."/>
            <person name="Silverstein K.A.T."/>
            <person name="Beckman K.B."/>
            <person name="Gohl D.M."/>
        </authorList>
    </citation>
    <scope>NUCLEOTIDE SEQUENCE</scope>
    <source>
        <strain evidence="1">Duluth1</strain>
        <tissue evidence="1">Whole animal</tissue>
    </source>
</reference>
<dbReference type="EMBL" id="JAIWYP010000001">
    <property type="protein sequence ID" value="KAH3884805.1"/>
    <property type="molecule type" value="Genomic_DNA"/>
</dbReference>
<protein>
    <submittedName>
        <fullName evidence="1">Uncharacterized protein</fullName>
    </submittedName>
</protein>
<feature type="non-terminal residue" evidence="1">
    <location>
        <position position="75"/>
    </location>
</feature>
<proteinExistence type="predicted"/>
<name>A0A9D4RZH2_DREPO</name>
<accession>A0A9D4RZH2</accession>
<organism evidence="1 2">
    <name type="scientific">Dreissena polymorpha</name>
    <name type="common">Zebra mussel</name>
    <name type="synonym">Mytilus polymorpha</name>
    <dbReference type="NCBI Taxonomy" id="45954"/>
    <lineage>
        <taxon>Eukaryota</taxon>
        <taxon>Metazoa</taxon>
        <taxon>Spiralia</taxon>
        <taxon>Lophotrochozoa</taxon>
        <taxon>Mollusca</taxon>
        <taxon>Bivalvia</taxon>
        <taxon>Autobranchia</taxon>
        <taxon>Heteroconchia</taxon>
        <taxon>Euheterodonta</taxon>
        <taxon>Imparidentia</taxon>
        <taxon>Neoheterodontei</taxon>
        <taxon>Myida</taxon>
        <taxon>Dreissenoidea</taxon>
        <taxon>Dreissenidae</taxon>
        <taxon>Dreissena</taxon>
    </lineage>
</organism>
<evidence type="ECO:0000313" key="2">
    <source>
        <dbReference type="Proteomes" id="UP000828390"/>
    </source>
</evidence>
<evidence type="ECO:0000313" key="1">
    <source>
        <dbReference type="EMBL" id="KAH3884805.1"/>
    </source>
</evidence>
<dbReference type="AlphaFoldDB" id="A0A9D4RZH2"/>
<keyword evidence="2" id="KW-1185">Reference proteome</keyword>
<sequence>SDQFHPYFRPVSSITCLIHSFKPVSSIFQTSLIHISNQAHPYSSISEFIDRSYTPLHEVFEVRPAPVTFQGKKII</sequence>
<dbReference type="Proteomes" id="UP000828390">
    <property type="component" value="Unassembled WGS sequence"/>
</dbReference>
<reference evidence="1" key="2">
    <citation type="submission" date="2020-11" db="EMBL/GenBank/DDBJ databases">
        <authorList>
            <person name="McCartney M.A."/>
            <person name="Auch B."/>
            <person name="Kono T."/>
            <person name="Mallez S."/>
            <person name="Becker A."/>
            <person name="Gohl D.M."/>
            <person name="Silverstein K.A.T."/>
            <person name="Koren S."/>
            <person name="Bechman K.B."/>
            <person name="Herman A."/>
            <person name="Abrahante J.E."/>
            <person name="Garbe J."/>
        </authorList>
    </citation>
    <scope>NUCLEOTIDE SEQUENCE</scope>
    <source>
        <strain evidence="1">Duluth1</strain>
        <tissue evidence="1">Whole animal</tissue>
    </source>
</reference>